<dbReference type="InterPro" id="IPR011989">
    <property type="entry name" value="ARM-like"/>
</dbReference>
<dbReference type="AlphaFoldDB" id="A0A8C4QWF5"/>
<dbReference type="InterPro" id="IPR016024">
    <property type="entry name" value="ARM-type_fold"/>
</dbReference>
<dbReference type="InterPro" id="IPR056497">
    <property type="entry name" value="HEAT_DAAF5"/>
</dbReference>
<dbReference type="GO" id="GO:0003341">
    <property type="term" value="P:cilium movement"/>
    <property type="evidence" value="ECO:0007669"/>
    <property type="project" value="TreeGrafter"/>
</dbReference>
<dbReference type="GO" id="GO:0036159">
    <property type="term" value="P:inner dynein arm assembly"/>
    <property type="evidence" value="ECO:0007669"/>
    <property type="project" value="TreeGrafter"/>
</dbReference>
<dbReference type="FunFam" id="1.25.10.10:FF:000746">
    <property type="entry name" value="Dynein assembly factor 5, axonemal"/>
    <property type="match status" value="1"/>
</dbReference>
<organism evidence="3 4">
    <name type="scientific">Eptatretus burgeri</name>
    <name type="common">Inshore hagfish</name>
    <dbReference type="NCBI Taxonomy" id="7764"/>
    <lineage>
        <taxon>Eukaryota</taxon>
        <taxon>Metazoa</taxon>
        <taxon>Chordata</taxon>
        <taxon>Craniata</taxon>
        <taxon>Vertebrata</taxon>
        <taxon>Cyclostomata</taxon>
        <taxon>Myxini</taxon>
        <taxon>Myxiniformes</taxon>
        <taxon>Myxinidae</taxon>
        <taxon>Eptatretinae</taxon>
        <taxon>Eptatretus</taxon>
    </lineage>
</organism>
<dbReference type="Gene3D" id="1.25.10.10">
    <property type="entry name" value="Leucine-rich Repeat Variant"/>
    <property type="match status" value="3"/>
</dbReference>
<dbReference type="SUPFAM" id="SSF48371">
    <property type="entry name" value="ARM repeat"/>
    <property type="match status" value="1"/>
</dbReference>
<dbReference type="Ensembl" id="ENSEBUT00000021432.1">
    <property type="protein sequence ID" value="ENSEBUP00000020856.1"/>
    <property type="gene ID" value="ENSEBUG00000012892.1"/>
</dbReference>
<reference evidence="3" key="2">
    <citation type="submission" date="2025-09" db="UniProtKB">
        <authorList>
            <consortium name="Ensembl"/>
        </authorList>
    </citation>
    <scope>IDENTIFICATION</scope>
</reference>
<dbReference type="Pfam" id="PF24573">
    <property type="entry name" value="HEAT_DAAF5"/>
    <property type="match status" value="1"/>
</dbReference>
<evidence type="ECO:0000313" key="4">
    <source>
        <dbReference type="Proteomes" id="UP000694388"/>
    </source>
</evidence>
<dbReference type="InterPro" id="IPR052623">
    <property type="entry name" value="DAAF5"/>
</dbReference>
<dbReference type="OMA" id="AFQGPWA"/>
<dbReference type="PANTHER" id="PTHR16216:SF2">
    <property type="entry name" value="DYNEIN AXONEMAL ASSEMBLY FACTOR 5"/>
    <property type="match status" value="1"/>
</dbReference>
<accession>A0A8C4QWF5</accession>
<evidence type="ECO:0000259" key="2">
    <source>
        <dbReference type="Pfam" id="PF25757"/>
    </source>
</evidence>
<evidence type="ECO:0000259" key="1">
    <source>
        <dbReference type="Pfam" id="PF24573"/>
    </source>
</evidence>
<evidence type="ECO:0000313" key="3">
    <source>
        <dbReference type="Ensembl" id="ENSEBUP00000020856.1"/>
    </source>
</evidence>
<dbReference type="GO" id="GO:0045505">
    <property type="term" value="F:dynein intermediate chain binding"/>
    <property type="evidence" value="ECO:0007669"/>
    <property type="project" value="TreeGrafter"/>
</dbReference>
<dbReference type="Pfam" id="PF25757">
    <property type="entry name" value="TPR_DNAAF5"/>
    <property type="match status" value="1"/>
</dbReference>
<feature type="domain" description="Dynein axonemal assembly factor 5 HEAT-repeat" evidence="1">
    <location>
        <begin position="311"/>
        <end position="501"/>
    </location>
</feature>
<feature type="domain" description="Dynein axonemal assembly factor 5 TPR repeats" evidence="2">
    <location>
        <begin position="25"/>
        <end position="300"/>
    </location>
</feature>
<dbReference type="PANTHER" id="PTHR16216">
    <property type="entry name" value="DYNEIN ASSEMBLY FACTOR 5, AXONEMAL"/>
    <property type="match status" value="1"/>
</dbReference>
<keyword evidence="4" id="KW-1185">Reference proteome</keyword>
<dbReference type="GO" id="GO:0005737">
    <property type="term" value="C:cytoplasm"/>
    <property type="evidence" value="ECO:0007669"/>
    <property type="project" value="TreeGrafter"/>
</dbReference>
<name>A0A8C4QWF5_EPTBU</name>
<dbReference type="GO" id="GO:0036158">
    <property type="term" value="P:outer dynein arm assembly"/>
    <property type="evidence" value="ECO:0007669"/>
    <property type="project" value="TreeGrafter"/>
</dbReference>
<reference evidence="3" key="1">
    <citation type="submission" date="2025-08" db="UniProtKB">
        <authorList>
            <consortium name="Ensembl"/>
        </authorList>
    </citation>
    <scope>IDENTIFICATION</scope>
</reference>
<dbReference type="GeneTree" id="ENSGT00390000005666"/>
<dbReference type="Proteomes" id="UP000694388">
    <property type="component" value="Unplaced"/>
</dbReference>
<sequence>MACDDGPPLESPQRLARQLNLLLAGERLEKQRALDVLVAEAKNERTTEEEVRMLLRPSLAALDSRTEACRSRSLRLLSVLLDRLPPTRDDLPLLVPALSRRLSPLKPAEPAEELRLELVRLLSRVVALHGPDLGPYVGDFVTALCRCMLDPFAEVKKEACRCATNLANAVPEHFHLQAESLLPPLLHMFTHQHSRVRSVAVLCLGQVVLHSSGKTLEDVFTHLAQRLFDDAPMVRQAVTDVVSMWLLNLRDRYSYFHKLVPLLLSSLSDEMPDIKQSAAEYWSKIGLQWQMENEEDLKDKLDFSSPTPQLYPAVERPCLGCRELVQRNLYRLLPAVGNDIGDWVVGTRIKAAQLLRLLLLHAEDYSTQHMQILVTILHRACSDDESTVVINGILAAELIGTFVNPEVFLKLMLARIQQSASPSSLMVLASAVRCSSVELLHPFLPRILETLVDPDVSQATAKDDYHRQLVAFVKALVGFCGDGCQDISLQLHKILLCSRALCPNDDVQKQVQSVTEELSHALGLSDEQQLFRQHLPDLLVWSASNHHNWSSHSTELLLFKTAMLFAGPMLDEVLPVAIPIFRDCLQTKNEPELRLKVFSLLSRLLLHAGEIPISQNHLSEYLEVVVRDMIVPNLVWHAGWTSAALRTTAISSLWALLNGCQLSSQQAMALSNELLPQLISMLEEDPRMTRLLTCRTLKSLLILCGTKLEPDTLNTVYPDVLKRLDDSVKDVRLAAAQVLNIWFSCLGNNYDTQCYKAHLEFLYSSLLVYLDDPDAETQQAVLDALCAGSVLLPDLLCREVEAVQHKHRTKHYLQLLLEHVQGKPSAD</sequence>
<dbReference type="InterPro" id="IPR057978">
    <property type="entry name" value="TPR_DAAF5"/>
</dbReference>
<proteinExistence type="predicted"/>
<protein>
    <submittedName>
        <fullName evidence="3">Dynein axonemal assembly factor 5</fullName>
    </submittedName>
</protein>